<protein>
    <submittedName>
        <fullName evidence="2">Phosphohydrolase</fullName>
    </submittedName>
</protein>
<dbReference type="Proteomes" id="UP000294613">
    <property type="component" value="Unassembled WGS sequence"/>
</dbReference>
<dbReference type="InterPro" id="IPR003607">
    <property type="entry name" value="HD/PDEase_dom"/>
</dbReference>
<dbReference type="PANTHER" id="PTHR40517:SF1">
    <property type="entry name" value="METAL-DEPENDENT PHOSPHOHYDROLASE, HD SUPERFAMILY-RELATED"/>
    <property type="match status" value="1"/>
</dbReference>
<dbReference type="Proteomes" id="UP000702954">
    <property type="component" value="Unassembled WGS sequence"/>
</dbReference>
<dbReference type="PANTHER" id="PTHR40517">
    <property type="entry name" value="METAL-DEPENDENT PHOSPHOHYDROLASE, HD SUPERFAMILY-RELATED"/>
    <property type="match status" value="1"/>
</dbReference>
<feature type="domain" description="HD" evidence="1">
    <location>
        <begin position="34"/>
        <end position="136"/>
    </location>
</feature>
<accession>A0A4R3JAC3</accession>
<keyword evidence="5" id="KW-1185">Reference proteome</keyword>
<proteinExistence type="predicted"/>
<reference evidence="2 5" key="1">
    <citation type="journal article" date="2018" name="Int. J. Syst. Evol. Microbiol.">
        <title>Draft Genome Sequence of Faecalimonas umbilicata JCM 30896T, an Acetate-Producing Bacterium Isolated from Human Feces.</title>
        <authorList>
            <person name="Sakamoto M."/>
            <person name="Ikeyama N."/>
            <person name="Yuki M."/>
            <person name="Ohkuma M."/>
        </authorList>
    </citation>
    <scope>NUCLEOTIDE SEQUENCE [LARGE SCALE GENOMIC DNA]</scope>
    <source>
        <strain evidence="2 5">EGH7</strain>
    </source>
</reference>
<evidence type="ECO:0000313" key="4">
    <source>
        <dbReference type="Proteomes" id="UP000294613"/>
    </source>
</evidence>
<dbReference type="AlphaFoldDB" id="A0A4R3JAC3"/>
<dbReference type="PROSITE" id="PS51831">
    <property type="entry name" value="HD"/>
    <property type="match status" value="1"/>
</dbReference>
<comment type="caution">
    <text evidence="3">The sequence shown here is derived from an EMBL/GenBank/DDBJ whole genome shotgun (WGS) entry which is preliminary data.</text>
</comment>
<evidence type="ECO:0000313" key="3">
    <source>
        <dbReference type="EMBL" id="TCS61570.1"/>
    </source>
</evidence>
<name>A0A4R3JAC3_9FIRM</name>
<dbReference type="SUPFAM" id="SSF109604">
    <property type="entry name" value="HD-domain/PDEase-like"/>
    <property type="match status" value="1"/>
</dbReference>
<dbReference type="InterPro" id="IPR006674">
    <property type="entry name" value="HD_domain"/>
</dbReference>
<evidence type="ECO:0000259" key="1">
    <source>
        <dbReference type="PROSITE" id="PS51831"/>
    </source>
</evidence>
<organism evidence="3 4">
    <name type="scientific">Faecalimonas umbilicata</name>
    <dbReference type="NCBI Taxonomy" id="1912855"/>
    <lineage>
        <taxon>Bacteria</taxon>
        <taxon>Bacillati</taxon>
        <taxon>Bacillota</taxon>
        <taxon>Clostridia</taxon>
        <taxon>Lachnospirales</taxon>
        <taxon>Lachnospiraceae</taxon>
        <taxon>Faecalimonas</taxon>
    </lineage>
</organism>
<dbReference type="Pfam" id="PF01966">
    <property type="entry name" value="HD"/>
    <property type="match status" value="1"/>
</dbReference>
<dbReference type="EMBL" id="BHEO01000008">
    <property type="protein sequence ID" value="GBU05480.1"/>
    <property type="molecule type" value="Genomic_DNA"/>
</dbReference>
<dbReference type="EMBL" id="SLZV01000036">
    <property type="protein sequence ID" value="TCS61570.1"/>
    <property type="molecule type" value="Genomic_DNA"/>
</dbReference>
<dbReference type="SMART" id="SM00471">
    <property type="entry name" value="HDc"/>
    <property type="match status" value="1"/>
</dbReference>
<evidence type="ECO:0000313" key="2">
    <source>
        <dbReference type="EMBL" id="GBU05480.1"/>
    </source>
</evidence>
<gene>
    <name evidence="3" type="ORF">EDD74_1364</name>
    <name evidence="2" type="ORF">FAEUMB_20210</name>
</gene>
<dbReference type="InterPro" id="IPR039967">
    <property type="entry name" value="MJ1020-like"/>
</dbReference>
<evidence type="ECO:0000313" key="5">
    <source>
        <dbReference type="Proteomes" id="UP000702954"/>
    </source>
</evidence>
<dbReference type="RefSeq" id="WP_116441844.1">
    <property type="nucleotide sequence ID" value="NZ_BHEO01000008.1"/>
</dbReference>
<dbReference type="Gene3D" id="1.10.3210.10">
    <property type="entry name" value="Hypothetical protein af1432"/>
    <property type="match status" value="1"/>
</dbReference>
<sequence length="220" mass="24928">MNLTYRDIRENKEINQYITMGNEILGVLGYTDHSQKHAVIVAERAAELLEVLGYSKREIELCKIAGFMHDIGNCVNRSDHAHSGAIMAMQILRSLGMDAEDISVVISAIGNHDEETGTAVNAVSAAIILADKTDVRRNRVRNKRKSSFDIHDRVNYGVLSTELAANPEKKEIHLNLELDEETCSILDYFEIFTERMLMCRRASEMLGMHFKFTVNERKVL</sequence>
<reference evidence="3 4" key="2">
    <citation type="submission" date="2019-03" db="EMBL/GenBank/DDBJ databases">
        <title>Genomic Encyclopedia of Type Strains, Phase IV (KMG-IV): sequencing the most valuable type-strain genomes for metagenomic binning, comparative biology and taxonomic classification.</title>
        <authorList>
            <person name="Goeker M."/>
        </authorList>
    </citation>
    <scope>NUCLEOTIDE SEQUENCE [LARGE SCALE GENOMIC DNA]</scope>
    <source>
        <strain evidence="3 4">DSM 103426</strain>
    </source>
</reference>